<dbReference type="EMBL" id="AMCI01000482">
    <property type="protein sequence ID" value="EJX09029.1"/>
    <property type="molecule type" value="Genomic_DNA"/>
</dbReference>
<organism evidence="1">
    <name type="scientific">gut metagenome</name>
    <dbReference type="NCBI Taxonomy" id="749906"/>
    <lineage>
        <taxon>unclassified sequences</taxon>
        <taxon>metagenomes</taxon>
        <taxon>organismal metagenomes</taxon>
    </lineage>
</organism>
<proteinExistence type="predicted"/>
<protein>
    <submittedName>
        <fullName evidence="1">Uncharacterized protein</fullName>
    </submittedName>
</protein>
<dbReference type="AlphaFoldDB" id="J9GN75"/>
<reference evidence="1" key="1">
    <citation type="journal article" date="2012" name="PLoS ONE">
        <title>Gene sets for utilization of primary and secondary nutrition supplies in the distal gut of endangered iberian lynx.</title>
        <authorList>
            <person name="Alcaide M."/>
            <person name="Messina E."/>
            <person name="Richter M."/>
            <person name="Bargiela R."/>
            <person name="Peplies J."/>
            <person name="Huws S.A."/>
            <person name="Newbold C.J."/>
            <person name="Golyshin P.N."/>
            <person name="Simon M.A."/>
            <person name="Lopez G."/>
            <person name="Yakimov M.M."/>
            <person name="Ferrer M."/>
        </authorList>
    </citation>
    <scope>NUCLEOTIDE SEQUENCE</scope>
</reference>
<comment type="caution">
    <text evidence="1">The sequence shown here is derived from an EMBL/GenBank/DDBJ whole genome shotgun (WGS) entry which is preliminary data.</text>
</comment>
<accession>J9GN75</accession>
<sequence>MVSTNDLAYNSIPSLVAISCFSPDINSSGILCAKIV</sequence>
<evidence type="ECO:0000313" key="1">
    <source>
        <dbReference type="EMBL" id="EJX09029.1"/>
    </source>
</evidence>
<name>J9GN75_9ZZZZ</name>
<gene>
    <name evidence="1" type="ORF">EVA_02859</name>
</gene>